<keyword evidence="13" id="KW-0238">DNA-binding</keyword>
<dbReference type="SMART" id="SM00491">
    <property type="entry name" value="HELICc2"/>
    <property type="match status" value="1"/>
</dbReference>
<keyword evidence="10" id="KW-0067">ATP-binding</keyword>
<dbReference type="GO" id="GO:0006366">
    <property type="term" value="P:transcription by RNA polymerase II"/>
    <property type="evidence" value="ECO:0007669"/>
    <property type="project" value="TreeGrafter"/>
</dbReference>
<dbReference type="EC" id="5.6.2.3" evidence="17"/>
<evidence type="ECO:0000256" key="12">
    <source>
        <dbReference type="ARBA" id="ARBA00023014"/>
    </source>
</evidence>
<dbReference type="Pfam" id="PF06777">
    <property type="entry name" value="HBB"/>
    <property type="match status" value="1"/>
</dbReference>
<dbReference type="InterPro" id="IPR045028">
    <property type="entry name" value="DinG/Rad3-like"/>
</dbReference>
<feature type="compositionally biased region" description="Polar residues" evidence="19">
    <location>
        <begin position="158"/>
        <end position="169"/>
    </location>
</feature>
<dbReference type="InterPro" id="IPR010614">
    <property type="entry name" value="RAD3-like_helicase_DEAD"/>
</dbReference>
<dbReference type="GO" id="GO:0045951">
    <property type="term" value="P:positive regulation of mitotic recombination"/>
    <property type="evidence" value="ECO:0007669"/>
    <property type="project" value="TreeGrafter"/>
</dbReference>
<reference evidence="21" key="1">
    <citation type="submission" date="2021-01" db="EMBL/GenBank/DDBJ databases">
        <authorList>
            <person name="Corre E."/>
            <person name="Pelletier E."/>
            <person name="Niang G."/>
            <person name="Scheremetjew M."/>
            <person name="Finn R."/>
            <person name="Kale V."/>
            <person name="Holt S."/>
            <person name="Cochrane G."/>
            <person name="Meng A."/>
            <person name="Brown T."/>
            <person name="Cohen L."/>
        </authorList>
    </citation>
    <scope>NUCLEOTIDE SEQUENCE</scope>
    <source>
        <strain evidence="21">B650</strain>
    </source>
</reference>
<dbReference type="GO" id="GO:0003684">
    <property type="term" value="F:damaged DNA binding"/>
    <property type="evidence" value="ECO:0007669"/>
    <property type="project" value="TreeGrafter"/>
</dbReference>
<dbReference type="GO" id="GO:0016818">
    <property type="term" value="F:hydrolase activity, acting on acid anhydrides, in phosphorus-containing anhydrides"/>
    <property type="evidence" value="ECO:0007669"/>
    <property type="project" value="InterPro"/>
</dbReference>
<evidence type="ECO:0000256" key="4">
    <source>
        <dbReference type="ARBA" id="ARBA00022485"/>
    </source>
</evidence>
<dbReference type="Pfam" id="PF13307">
    <property type="entry name" value="Helicase_C_2"/>
    <property type="match status" value="1"/>
</dbReference>
<evidence type="ECO:0000259" key="20">
    <source>
        <dbReference type="PROSITE" id="PS51193"/>
    </source>
</evidence>
<dbReference type="SMART" id="SM00488">
    <property type="entry name" value="DEXDc2"/>
    <property type="match status" value="1"/>
</dbReference>
<keyword evidence="14" id="KW-0234">DNA repair</keyword>
<dbReference type="InterPro" id="IPR006555">
    <property type="entry name" value="ATP-dep_Helicase_C"/>
</dbReference>
<dbReference type="GO" id="GO:0006281">
    <property type="term" value="P:DNA repair"/>
    <property type="evidence" value="ECO:0007669"/>
    <property type="project" value="UniProtKB-KW"/>
</dbReference>
<proteinExistence type="inferred from homology"/>
<name>A0A7S2P3V6_9STRA</name>
<dbReference type="Pfam" id="PF06733">
    <property type="entry name" value="DEAD_2"/>
    <property type="match status" value="1"/>
</dbReference>
<feature type="domain" description="Helicase ATP-binding" evidence="20">
    <location>
        <begin position="7"/>
        <end position="387"/>
    </location>
</feature>
<keyword evidence="12" id="KW-0411">Iron-sulfur</keyword>
<dbReference type="GO" id="GO:0046872">
    <property type="term" value="F:metal ion binding"/>
    <property type="evidence" value="ECO:0007669"/>
    <property type="project" value="UniProtKB-KW"/>
</dbReference>
<dbReference type="PROSITE" id="PS00690">
    <property type="entry name" value="DEAH_ATP_HELICASE"/>
    <property type="match status" value="1"/>
</dbReference>
<dbReference type="NCBIfam" id="TIGR00604">
    <property type="entry name" value="rad3"/>
    <property type="match status" value="1"/>
</dbReference>
<evidence type="ECO:0000256" key="13">
    <source>
        <dbReference type="ARBA" id="ARBA00023125"/>
    </source>
</evidence>
<dbReference type="GO" id="GO:0005524">
    <property type="term" value="F:ATP binding"/>
    <property type="evidence" value="ECO:0007669"/>
    <property type="project" value="UniProtKB-KW"/>
</dbReference>
<dbReference type="CDD" id="cd18788">
    <property type="entry name" value="SF2_C_XPD"/>
    <property type="match status" value="1"/>
</dbReference>
<dbReference type="InterPro" id="IPR010643">
    <property type="entry name" value="HBB"/>
</dbReference>
<accession>A0A7S2P3V6</accession>
<dbReference type="PANTHER" id="PTHR11472">
    <property type="entry name" value="DNA REPAIR DEAD HELICASE RAD3/XP-D SUBFAMILY MEMBER"/>
    <property type="match status" value="1"/>
</dbReference>
<protein>
    <recommendedName>
        <fullName evidence="17">DNA 5'-3' helicase</fullName>
        <ecNumber evidence="17">5.6.2.3</ecNumber>
    </recommendedName>
</protein>
<keyword evidence="5" id="KW-0479">Metal-binding</keyword>
<dbReference type="PANTHER" id="PTHR11472:SF1">
    <property type="entry name" value="GENERAL TRANSCRIPTION AND DNA REPAIR FACTOR IIH HELICASE SUBUNIT XPD"/>
    <property type="match status" value="1"/>
</dbReference>
<dbReference type="FunFam" id="3.40.50.300:FF:000128">
    <property type="entry name" value="Putative DNA repair helicase RAD3"/>
    <property type="match status" value="1"/>
</dbReference>
<keyword evidence="9" id="KW-0347">Helicase</keyword>
<comment type="cofactor">
    <cofactor evidence="1">
        <name>[4Fe-4S] cluster</name>
        <dbReference type="ChEBI" id="CHEBI:49883"/>
    </cofactor>
</comment>
<evidence type="ECO:0000256" key="5">
    <source>
        <dbReference type="ARBA" id="ARBA00022723"/>
    </source>
</evidence>
<dbReference type="Pfam" id="PF04851">
    <property type="entry name" value="ResIII"/>
    <property type="match status" value="1"/>
</dbReference>
<evidence type="ECO:0000256" key="17">
    <source>
        <dbReference type="ARBA" id="ARBA00044969"/>
    </source>
</evidence>
<evidence type="ECO:0000256" key="8">
    <source>
        <dbReference type="ARBA" id="ARBA00022801"/>
    </source>
</evidence>
<evidence type="ECO:0000256" key="10">
    <source>
        <dbReference type="ARBA" id="ARBA00022840"/>
    </source>
</evidence>
<evidence type="ECO:0000256" key="16">
    <source>
        <dbReference type="ARBA" id="ARBA00023242"/>
    </source>
</evidence>
<keyword evidence="8" id="KW-0378">Hydrolase</keyword>
<evidence type="ECO:0000256" key="6">
    <source>
        <dbReference type="ARBA" id="ARBA00022741"/>
    </source>
</evidence>
<dbReference type="InterPro" id="IPR013020">
    <property type="entry name" value="Rad3/Chl1-like"/>
</dbReference>
<evidence type="ECO:0000256" key="15">
    <source>
        <dbReference type="ARBA" id="ARBA00023235"/>
    </source>
</evidence>
<comment type="subcellular location">
    <subcellularLocation>
        <location evidence="2">Nucleus</location>
    </subcellularLocation>
</comment>
<dbReference type="GO" id="GO:0005634">
    <property type="term" value="C:nucleus"/>
    <property type="evidence" value="ECO:0007669"/>
    <property type="project" value="UniProtKB-SubCell"/>
</dbReference>
<keyword evidence="15" id="KW-0413">Isomerase</keyword>
<comment type="catalytic activity">
    <reaction evidence="18">
        <text>ATP + H2O = ADP + phosphate + H(+)</text>
        <dbReference type="Rhea" id="RHEA:13065"/>
        <dbReference type="ChEBI" id="CHEBI:15377"/>
        <dbReference type="ChEBI" id="CHEBI:15378"/>
        <dbReference type="ChEBI" id="CHEBI:30616"/>
        <dbReference type="ChEBI" id="CHEBI:43474"/>
        <dbReference type="ChEBI" id="CHEBI:456216"/>
        <dbReference type="EC" id="5.6.2.3"/>
    </reaction>
</comment>
<dbReference type="Gene3D" id="3.40.50.300">
    <property type="entry name" value="P-loop containing nucleotide triphosphate hydrolases"/>
    <property type="match status" value="2"/>
</dbReference>
<evidence type="ECO:0000256" key="11">
    <source>
        <dbReference type="ARBA" id="ARBA00023004"/>
    </source>
</evidence>
<dbReference type="InterPro" id="IPR027417">
    <property type="entry name" value="P-loop_NTPase"/>
</dbReference>
<dbReference type="InterPro" id="IPR014013">
    <property type="entry name" value="Helic_SF1/SF2_ATP-bd_DinG/Rad3"/>
</dbReference>
<dbReference type="PROSITE" id="PS51193">
    <property type="entry name" value="HELICASE_ATP_BIND_2"/>
    <property type="match status" value="1"/>
</dbReference>
<evidence type="ECO:0000256" key="14">
    <source>
        <dbReference type="ARBA" id="ARBA00023204"/>
    </source>
</evidence>
<dbReference type="GO" id="GO:0051539">
    <property type="term" value="F:4 iron, 4 sulfur cluster binding"/>
    <property type="evidence" value="ECO:0007669"/>
    <property type="project" value="UniProtKB-KW"/>
</dbReference>
<dbReference type="InterPro" id="IPR002464">
    <property type="entry name" value="DNA/RNA_helicase_DEAH_CS"/>
</dbReference>
<keyword evidence="11" id="KW-0408">Iron</keyword>
<sequence>MRFDLDGLDVFFPYDRLYLEQFQYMKALKQTLDASYQSNVAPAGTTSAQNDSRNGRGSHCLLEMPTGTGKTVCLLSLITSYQFAHPDRTGKLVYCTRTVPEMNSVMHELGVVLAYRAEQLRLNEVVNNMSGENAPARNIDMSGTNQNIDDAEMLVTTTRTVSGSNSNSKSTKDRPKRKRKIYSATNKSSARLLGPIPNAGGNGVLALCLSSRRNMCVHDRVVNESDREAVDSACRSMTASWVLEKAKQEPGSVETCSFFDSFSADGGEGTSLPSGIFDLEQLRQWGKDKGWCPYYLTRRAINHANILVFNYQYMLDPKVAKMVSAELEAESIVVFDEAHNIDSVCIEALSVDIHERSLDQATRSLGRLSSEVSRIKASDRSRLQNEYANLVNGLIDQGLIARPANDGSLGSNTLSTDVLNEAVPGNIRRAEHFIAFMKKIVEHLKARLRSVAGPNGGVQSETPLAFLHRMMNSTSLEAKPLKFAYSRLSSLLQTLQVSNLDDFNALTDVADFATLLSTYSEGVARFAIIMEPNGSAIPGMLEPVIQLACLDASLAIAPLFKRFASVIITSGTLSPIDLYPKLLQFQPRISESLNMSTFRPCILPLVITRGADQLPVSTKFDDRGDIGVTRNYGNMLIEMCSVIPDGVVAFFTSYSYMETIISDWDGMGILRQLSKTKLVFIETKDVVETTLALDNFRRACDSGRGAVFLSVARGKVSEGINFDRHYGRAVLMFGVPFQYTLSHVLRARLEYLQTHFQIREQDFLNFDALRQASQCVGRVIRSKTDYGLMVFADSRYNRHDKRTKLPKWILQFLGEHQLNLSSDMAVAQAKQFLREMSQPVDQSALQTVLLSIDEVKKLYPTISAENP</sequence>
<dbReference type="InterPro" id="IPR006935">
    <property type="entry name" value="Helicase/UvrB_N"/>
</dbReference>
<evidence type="ECO:0000256" key="18">
    <source>
        <dbReference type="ARBA" id="ARBA00048954"/>
    </source>
</evidence>
<keyword evidence="6" id="KW-0547">Nucleotide-binding</keyword>
<evidence type="ECO:0000256" key="9">
    <source>
        <dbReference type="ARBA" id="ARBA00022806"/>
    </source>
</evidence>
<comment type="similarity">
    <text evidence="3">Belongs to the helicase family. RAD3/XPD subfamily.</text>
</comment>
<keyword evidence="16" id="KW-0539">Nucleus</keyword>
<feature type="region of interest" description="Disordered" evidence="19">
    <location>
        <begin position="158"/>
        <end position="184"/>
    </location>
</feature>
<evidence type="ECO:0000256" key="7">
    <source>
        <dbReference type="ARBA" id="ARBA00022763"/>
    </source>
</evidence>
<dbReference type="AlphaFoldDB" id="A0A7S2P3V6"/>
<dbReference type="EMBL" id="HBGY01013265">
    <property type="protein sequence ID" value="CAD9574519.1"/>
    <property type="molecule type" value="Transcribed_RNA"/>
</dbReference>
<organism evidence="21">
    <name type="scientific">Leptocylindrus danicus</name>
    <dbReference type="NCBI Taxonomy" id="163516"/>
    <lineage>
        <taxon>Eukaryota</taxon>
        <taxon>Sar</taxon>
        <taxon>Stramenopiles</taxon>
        <taxon>Ochrophyta</taxon>
        <taxon>Bacillariophyta</taxon>
        <taxon>Coscinodiscophyceae</taxon>
        <taxon>Chaetocerotophycidae</taxon>
        <taxon>Leptocylindrales</taxon>
        <taxon>Leptocylindraceae</taxon>
        <taxon>Leptocylindrus</taxon>
    </lineage>
</organism>
<gene>
    <name evidence="21" type="ORF">LDAN0321_LOCUS8525</name>
</gene>
<dbReference type="FunFam" id="3.40.50.300:FF:000135">
    <property type="entry name" value="DNA repair helicase RAD3, putative"/>
    <property type="match status" value="1"/>
</dbReference>
<dbReference type="SUPFAM" id="SSF52540">
    <property type="entry name" value="P-loop containing nucleoside triphosphate hydrolases"/>
    <property type="match status" value="1"/>
</dbReference>
<evidence type="ECO:0000256" key="2">
    <source>
        <dbReference type="ARBA" id="ARBA00004123"/>
    </source>
</evidence>
<dbReference type="InterPro" id="IPR006554">
    <property type="entry name" value="Helicase-like_DEXD_c2"/>
</dbReference>
<evidence type="ECO:0000313" key="21">
    <source>
        <dbReference type="EMBL" id="CAD9574519.1"/>
    </source>
</evidence>
<evidence type="ECO:0000256" key="19">
    <source>
        <dbReference type="SAM" id="MobiDB-lite"/>
    </source>
</evidence>
<keyword evidence="4" id="KW-0004">4Fe-4S</keyword>
<evidence type="ECO:0000256" key="1">
    <source>
        <dbReference type="ARBA" id="ARBA00001966"/>
    </source>
</evidence>
<evidence type="ECO:0000256" key="3">
    <source>
        <dbReference type="ARBA" id="ARBA00009146"/>
    </source>
</evidence>
<keyword evidence="7" id="KW-0227">DNA damage</keyword>
<dbReference type="GO" id="GO:0043139">
    <property type="term" value="F:5'-3' DNA helicase activity"/>
    <property type="evidence" value="ECO:0007669"/>
    <property type="project" value="UniProtKB-EC"/>
</dbReference>